<dbReference type="EMBL" id="CAADRP010000580">
    <property type="protein sequence ID" value="VFU30147.1"/>
    <property type="molecule type" value="Genomic_DNA"/>
</dbReference>
<accession>A0A6N2KNP8</accession>
<gene>
    <name evidence="3" type="ORF">SVIM_LOCUS114232</name>
</gene>
<sequence length="91" mass="9884">MYTARLITFPLILILVLFSHGSDARKQLSGKENGSVLLLEDNLVVDRFPPPSSPSGGGNRMTTSTSRKVITPNRAATKRFLRSVPSTGVEN</sequence>
<evidence type="ECO:0000256" key="1">
    <source>
        <dbReference type="SAM" id="MobiDB-lite"/>
    </source>
</evidence>
<evidence type="ECO:0000256" key="2">
    <source>
        <dbReference type="SAM" id="SignalP"/>
    </source>
</evidence>
<dbReference type="AlphaFoldDB" id="A0A6N2KNP8"/>
<feature type="chain" id="PRO_5026960086" evidence="2">
    <location>
        <begin position="25"/>
        <end position="91"/>
    </location>
</feature>
<name>A0A6N2KNP8_SALVM</name>
<protein>
    <submittedName>
        <fullName evidence="3">Uncharacterized protein</fullName>
    </submittedName>
</protein>
<feature type="region of interest" description="Disordered" evidence="1">
    <location>
        <begin position="48"/>
        <end position="72"/>
    </location>
</feature>
<proteinExistence type="predicted"/>
<organism evidence="3">
    <name type="scientific">Salix viminalis</name>
    <name type="common">Common osier</name>
    <name type="synonym">Basket willow</name>
    <dbReference type="NCBI Taxonomy" id="40686"/>
    <lineage>
        <taxon>Eukaryota</taxon>
        <taxon>Viridiplantae</taxon>
        <taxon>Streptophyta</taxon>
        <taxon>Embryophyta</taxon>
        <taxon>Tracheophyta</taxon>
        <taxon>Spermatophyta</taxon>
        <taxon>Magnoliopsida</taxon>
        <taxon>eudicotyledons</taxon>
        <taxon>Gunneridae</taxon>
        <taxon>Pentapetalae</taxon>
        <taxon>rosids</taxon>
        <taxon>fabids</taxon>
        <taxon>Malpighiales</taxon>
        <taxon>Salicaceae</taxon>
        <taxon>Saliceae</taxon>
        <taxon>Salix</taxon>
    </lineage>
</organism>
<reference evidence="3" key="1">
    <citation type="submission" date="2019-03" db="EMBL/GenBank/DDBJ databases">
        <authorList>
            <person name="Mank J."/>
            <person name="Almeida P."/>
        </authorList>
    </citation>
    <scope>NUCLEOTIDE SEQUENCE</scope>
    <source>
        <strain evidence="3">78183</strain>
    </source>
</reference>
<feature type="signal peptide" evidence="2">
    <location>
        <begin position="1"/>
        <end position="24"/>
    </location>
</feature>
<evidence type="ECO:0000313" key="3">
    <source>
        <dbReference type="EMBL" id="VFU30147.1"/>
    </source>
</evidence>
<keyword evidence="2" id="KW-0732">Signal</keyword>